<dbReference type="EMBL" id="MU970152">
    <property type="protein sequence ID" value="KAK9319964.1"/>
    <property type="molecule type" value="Genomic_DNA"/>
</dbReference>
<name>A0ACC3TFM7_9ASCO</name>
<evidence type="ECO:0000313" key="1">
    <source>
        <dbReference type="EMBL" id="KAK9319964.1"/>
    </source>
</evidence>
<sequence>MVEYKEGAFILDTDTSTYIRVLFPFGFGLSYTEFEVSAVQVSGTKLENGGSLDISAQVTNIGSSSGSEALQLYVGRKSITGSTTDRPIKELRAFAKVKLQSGERYKAVMTIDRQSPLWFVAPRHSSAWPCRETKH</sequence>
<gene>
    <name evidence="1" type="ORF">V1517DRAFT_330898</name>
</gene>
<accession>A0ACC3TFM7</accession>
<comment type="caution">
    <text evidence="1">The sequence shown here is derived from an EMBL/GenBank/DDBJ whole genome shotgun (WGS) entry which is preliminary data.</text>
</comment>
<reference evidence="2" key="1">
    <citation type="journal article" date="2024" name="Front. Bioeng. Biotechnol.">
        <title>Genome-scale model development and genomic sequencing of the oleaginous clade Lipomyces.</title>
        <authorList>
            <person name="Czajka J.J."/>
            <person name="Han Y."/>
            <person name="Kim J."/>
            <person name="Mondo S.J."/>
            <person name="Hofstad B.A."/>
            <person name="Robles A."/>
            <person name="Haridas S."/>
            <person name="Riley R."/>
            <person name="LaButti K."/>
            <person name="Pangilinan J."/>
            <person name="Andreopoulos W."/>
            <person name="Lipzen A."/>
            <person name="Yan J."/>
            <person name="Wang M."/>
            <person name="Ng V."/>
            <person name="Grigoriev I.V."/>
            <person name="Spatafora J.W."/>
            <person name="Magnuson J.K."/>
            <person name="Baker S.E."/>
            <person name="Pomraning K.R."/>
        </authorList>
    </citation>
    <scope>NUCLEOTIDE SEQUENCE [LARGE SCALE GENOMIC DNA]</scope>
    <source>
        <strain evidence="2">CBS 10300</strain>
    </source>
</reference>
<protein>
    <submittedName>
        <fullName evidence="1">Uncharacterized protein</fullName>
    </submittedName>
</protein>
<dbReference type="Proteomes" id="UP001489719">
    <property type="component" value="Unassembled WGS sequence"/>
</dbReference>
<organism evidence="1 2">
    <name type="scientific">Lipomyces orientalis</name>
    <dbReference type="NCBI Taxonomy" id="1233043"/>
    <lineage>
        <taxon>Eukaryota</taxon>
        <taxon>Fungi</taxon>
        <taxon>Dikarya</taxon>
        <taxon>Ascomycota</taxon>
        <taxon>Saccharomycotina</taxon>
        <taxon>Lipomycetes</taxon>
        <taxon>Lipomycetales</taxon>
        <taxon>Lipomycetaceae</taxon>
        <taxon>Lipomyces</taxon>
    </lineage>
</organism>
<keyword evidence="2" id="KW-1185">Reference proteome</keyword>
<evidence type="ECO:0000313" key="2">
    <source>
        <dbReference type="Proteomes" id="UP001489719"/>
    </source>
</evidence>
<proteinExistence type="predicted"/>